<evidence type="ECO:0000313" key="6">
    <source>
        <dbReference type="Proteomes" id="UP000887540"/>
    </source>
</evidence>
<dbReference type="Gene3D" id="2.130.10.10">
    <property type="entry name" value="YVTN repeat-like/Quinoprotein amine dehydrogenase"/>
    <property type="match status" value="1"/>
</dbReference>
<dbReference type="AlphaFoldDB" id="A0A914C7P5"/>
<proteinExistence type="predicted"/>
<evidence type="ECO:0000259" key="5">
    <source>
        <dbReference type="SMART" id="SM00423"/>
    </source>
</evidence>
<dbReference type="Gene3D" id="3.30.1680.10">
    <property type="entry name" value="ligand-binding face of the semaphorins, domain 2"/>
    <property type="match status" value="1"/>
</dbReference>
<dbReference type="PANTHER" id="PTHR11036">
    <property type="entry name" value="SEMAPHORIN"/>
    <property type="match status" value="1"/>
</dbReference>
<comment type="subcellular location">
    <subcellularLocation>
        <location evidence="1">Membrane</location>
    </subcellularLocation>
</comment>
<dbReference type="GO" id="GO:0007411">
    <property type="term" value="P:axon guidance"/>
    <property type="evidence" value="ECO:0007669"/>
    <property type="project" value="TreeGrafter"/>
</dbReference>
<accession>A0A914C7P5</accession>
<evidence type="ECO:0000256" key="2">
    <source>
        <dbReference type="ARBA" id="ARBA00023136"/>
    </source>
</evidence>
<reference evidence="7" key="1">
    <citation type="submission" date="2022-11" db="UniProtKB">
        <authorList>
            <consortium name="WormBaseParasite"/>
        </authorList>
    </citation>
    <scope>IDENTIFICATION</scope>
</reference>
<dbReference type="InterPro" id="IPR015943">
    <property type="entry name" value="WD40/YVTN_repeat-like_dom_sf"/>
</dbReference>
<dbReference type="Proteomes" id="UP000887540">
    <property type="component" value="Unplaced"/>
</dbReference>
<dbReference type="GO" id="GO:0005886">
    <property type="term" value="C:plasma membrane"/>
    <property type="evidence" value="ECO:0007669"/>
    <property type="project" value="TreeGrafter"/>
</dbReference>
<dbReference type="SUPFAM" id="SSF101912">
    <property type="entry name" value="Sema domain"/>
    <property type="match status" value="1"/>
</dbReference>
<dbReference type="Pfam" id="PF01437">
    <property type="entry name" value="PSI"/>
    <property type="match status" value="1"/>
</dbReference>
<keyword evidence="4" id="KW-0325">Glycoprotein</keyword>
<dbReference type="GO" id="GO:0030335">
    <property type="term" value="P:positive regulation of cell migration"/>
    <property type="evidence" value="ECO:0007669"/>
    <property type="project" value="TreeGrafter"/>
</dbReference>
<dbReference type="PANTHER" id="PTHR11036:SF127">
    <property type="entry name" value="SEMAPHORIN-1A"/>
    <property type="match status" value="1"/>
</dbReference>
<protein>
    <submittedName>
        <fullName evidence="7">PSI domain-containing protein</fullName>
    </submittedName>
</protein>
<evidence type="ECO:0000313" key="7">
    <source>
        <dbReference type="WBParaSite" id="ACRNAN_Path_41.g153.t1"/>
    </source>
</evidence>
<dbReference type="GO" id="GO:0030215">
    <property type="term" value="F:semaphorin receptor binding"/>
    <property type="evidence" value="ECO:0007669"/>
    <property type="project" value="InterPro"/>
</dbReference>
<dbReference type="InterPro" id="IPR027231">
    <property type="entry name" value="Semaphorin"/>
</dbReference>
<dbReference type="SMART" id="SM00423">
    <property type="entry name" value="PSI"/>
    <property type="match status" value="1"/>
</dbReference>
<evidence type="ECO:0000256" key="1">
    <source>
        <dbReference type="ARBA" id="ARBA00004370"/>
    </source>
</evidence>
<evidence type="ECO:0000256" key="4">
    <source>
        <dbReference type="ARBA" id="ARBA00023180"/>
    </source>
</evidence>
<keyword evidence="3" id="KW-1015">Disulfide bond</keyword>
<dbReference type="InterPro" id="IPR016201">
    <property type="entry name" value="PSI"/>
</dbReference>
<dbReference type="GO" id="GO:0045499">
    <property type="term" value="F:chemorepellent activity"/>
    <property type="evidence" value="ECO:0007669"/>
    <property type="project" value="TreeGrafter"/>
</dbReference>
<dbReference type="SUPFAM" id="SSF103575">
    <property type="entry name" value="Plexin repeat"/>
    <property type="match status" value="1"/>
</dbReference>
<dbReference type="WBParaSite" id="ACRNAN_Path_41.g153.t1">
    <property type="protein sequence ID" value="ACRNAN_Path_41.g153.t1"/>
    <property type="gene ID" value="ACRNAN_Path_41.g153"/>
</dbReference>
<dbReference type="GO" id="GO:0071526">
    <property type="term" value="P:semaphorin-plexin signaling pathway"/>
    <property type="evidence" value="ECO:0007669"/>
    <property type="project" value="TreeGrafter"/>
</dbReference>
<feature type="domain" description="PSI" evidence="5">
    <location>
        <begin position="353"/>
        <end position="407"/>
    </location>
</feature>
<dbReference type="InterPro" id="IPR002165">
    <property type="entry name" value="Plexin_repeat"/>
</dbReference>
<sequence length="487" mass="55894">MLLLDLYMDSRISFKIYFLIILFIHKSIGECQNAKKYSIPLQPYGNAKISQQQETVMLTDGNINYKFNPLTLEKTYSGKASFKEQTKSNQMPSSFMAYCNNTCDYQCIQINQYQVCGFTGTWPGCPIISKESLPNMNYQKCIEHFPLIIFYNLAKNIGYQLMCWSSKWNTWKRPLEQLNFMATSLEAGLEIGKFSILASTHVLDSNITINGICEYDITKILATINNSYVLDVEEKENNWHQITKNKFESMPEPKAGLILNKNPTMSILDMELQNENIKIFETTSLVALNNKTYQVYYLSTSKGKIIKAITGDSVNFFYDLWCNIEGEVRQMKIWDERLLVLTTTYLYSLPLHNCNSSSTCTKCIQARDPHCFWHEKLNCTGITGLKQTETYSLKQDIINGNAEKFCPAEFELNHTNVQEIINKLTLIEKSCSNKNFSSVVEKVSEKDEILTVRLRISPEVQIDHVNLLDEGSEARSRPRVDSGLILN</sequence>
<dbReference type="InterPro" id="IPR036352">
    <property type="entry name" value="Semap_dom_sf"/>
</dbReference>
<evidence type="ECO:0000256" key="3">
    <source>
        <dbReference type="ARBA" id="ARBA00023157"/>
    </source>
</evidence>
<name>A0A914C7P5_9BILA</name>
<keyword evidence="2" id="KW-0472">Membrane</keyword>
<keyword evidence="6" id="KW-1185">Reference proteome</keyword>
<organism evidence="6 7">
    <name type="scientific">Acrobeloides nanus</name>
    <dbReference type="NCBI Taxonomy" id="290746"/>
    <lineage>
        <taxon>Eukaryota</taxon>
        <taxon>Metazoa</taxon>
        <taxon>Ecdysozoa</taxon>
        <taxon>Nematoda</taxon>
        <taxon>Chromadorea</taxon>
        <taxon>Rhabditida</taxon>
        <taxon>Tylenchina</taxon>
        <taxon>Cephalobomorpha</taxon>
        <taxon>Cephaloboidea</taxon>
        <taxon>Cephalobidae</taxon>
        <taxon>Acrobeloides</taxon>
    </lineage>
</organism>